<dbReference type="Gramene" id="QL04p082907:mrna">
    <property type="protein sequence ID" value="QL04p082907:mrna:CDS:1"/>
    <property type="gene ID" value="QL04p082907"/>
</dbReference>
<reference evidence="3" key="2">
    <citation type="submission" date="2021-01" db="UniProtKB">
        <authorList>
            <consortium name="EnsemblPlants"/>
        </authorList>
    </citation>
    <scope>IDENTIFICATION</scope>
</reference>
<reference evidence="3 4" key="1">
    <citation type="journal article" date="2016" name="G3 (Bethesda)">
        <title>First Draft Assembly and Annotation of the Genome of a California Endemic Oak Quercus lobata Nee (Fagaceae).</title>
        <authorList>
            <person name="Sork V.L."/>
            <person name="Fitz-Gibbon S.T."/>
            <person name="Puiu D."/>
            <person name="Crepeau M."/>
            <person name="Gugger P.F."/>
            <person name="Sherman R."/>
            <person name="Stevens K."/>
            <person name="Langley C.H."/>
            <person name="Pellegrini M."/>
            <person name="Salzberg S.L."/>
        </authorList>
    </citation>
    <scope>NUCLEOTIDE SEQUENCE [LARGE SCALE GENOMIC DNA]</scope>
    <source>
        <strain evidence="3 4">cv. SW786</strain>
    </source>
</reference>
<keyword evidence="4" id="KW-1185">Reference proteome</keyword>
<sequence length="159" mass="17142">MVFKDYSFFFFVFSAIAVILLTGHAHGQGLCDNSPYKIVCESIVAYRTDPKNSSIAACQKLIFETKNARVAASTPPVSEEFEICIAAYNGAIANTKIALQGVQNSDYPTLRTYLLAAKTNYLGCDDAFSNAGKTNPIAKTTKLLLDMASVGIDLAALIK</sequence>
<dbReference type="SMART" id="SM00856">
    <property type="entry name" value="PMEI"/>
    <property type="match status" value="1"/>
</dbReference>
<dbReference type="Gene3D" id="1.20.140.40">
    <property type="entry name" value="Invertase/pectin methylesterase inhibitor family protein"/>
    <property type="match status" value="1"/>
</dbReference>
<evidence type="ECO:0000313" key="3">
    <source>
        <dbReference type="EnsemblPlants" id="QL04p082907:mrna:CDS:1"/>
    </source>
</evidence>
<protein>
    <recommendedName>
        <fullName evidence="2">Pectinesterase inhibitor domain-containing protein</fullName>
    </recommendedName>
</protein>
<dbReference type="InterPro" id="IPR006501">
    <property type="entry name" value="Pectinesterase_inhib_dom"/>
</dbReference>
<keyword evidence="1" id="KW-0732">Signal</keyword>
<dbReference type="InterPro" id="IPR035513">
    <property type="entry name" value="Invertase/methylesterase_inhib"/>
</dbReference>
<name>A0A7N2LID6_QUELO</name>
<dbReference type="EMBL" id="LRBV02000004">
    <property type="status" value="NOT_ANNOTATED_CDS"/>
    <property type="molecule type" value="Genomic_DNA"/>
</dbReference>
<dbReference type="GO" id="GO:0004857">
    <property type="term" value="F:enzyme inhibitor activity"/>
    <property type="evidence" value="ECO:0007669"/>
    <property type="project" value="InterPro"/>
</dbReference>
<dbReference type="SUPFAM" id="SSF101148">
    <property type="entry name" value="Plant invertase/pectin methylesterase inhibitor"/>
    <property type="match status" value="1"/>
</dbReference>
<feature type="chain" id="PRO_5029676559" description="Pectinesterase inhibitor domain-containing protein" evidence="1">
    <location>
        <begin position="28"/>
        <end position="159"/>
    </location>
</feature>
<feature type="domain" description="Pectinesterase inhibitor" evidence="2">
    <location>
        <begin position="22"/>
        <end position="154"/>
    </location>
</feature>
<dbReference type="CDD" id="cd15800">
    <property type="entry name" value="PMEI-like_2"/>
    <property type="match status" value="1"/>
</dbReference>
<dbReference type="FunCoup" id="A0A7N2LID6">
    <property type="interactions" value="9"/>
</dbReference>
<evidence type="ECO:0000259" key="2">
    <source>
        <dbReference type="SMART" id="SM00856"/>
    </source>
</evidence>
<organism evidence="3 4">
    <name type="scientific">Quercus lobata</name>
    <name type="common">Valley oak</name>
    <dbReference type="NCBI Taxonomy" id="97700"/>
    <lineage>
        <taxon>Eukaryota</taxon>
        <taxon>Viridiplantae</taxon>
        <taxon>Streptophyta</taxon>
        <taxon>Embryophyta</taxon>
        <taxon>Tracheophyta</taxon>
        <taxon>Spermatophyta</taxon>
        <taxon>Magnoliopsida</taxon>
        <taxon>eudicotyledons</taxon>
        <taxon>Gunneridae</taxon>
        <taxon>Pentapetalae</taxon>
        <taxon>rosids</taxon>
        <taxon>fabids</taxon>
        <taxon>Fagales</taxon>
        <taxon>Fagaceae</taxon>
        <taxon>Quercus</taxon>
    </lineage>
</organism>
<feature type="signal peptide" evidence="1">
    <location>
        <begin position="1"/>
        <end position="27"/>
    </location>
</feature>
<dbReference type="EnsemblPlants" id="QL04p082907:mrna">
    <property type="protein sequence ID" value="QL04p082907:mrna:CDS:1"/>
    <property type="gene ID" value="QL04p082907"/>
</dbReference>
<evidence type="ECO:0000313" key="4">
    <source>
        <dbReference type="Proteomes" id="UP000594261"/>
    </source>
</evidence>
<dbReference type="Proteomes" id="UP000594261">
    <property type="component" value="Chromosome 4"/>
</dbReference>
<evidence type="ECO:0000256" key="1">
    <source>
        <dbReference type="SAM" id="SignalP"/>
    </source>
</evidence>
<dbReference type="InParanoid" id="A0A7N2LID6"/>
<proteinExistence type="predicted"/>
<dbReference type="Pfam" id="PF04043">
    <property type="entry name" value="PMEI"/>
    <property type="match status" value="1"/>
</dbReference>
<accession>A0A7N2LID6</accession>
<dbReference type="AlphaFoldDB" id="A0A7N2LID6"/>